<name>A0AAU2H4A4_9ACTN</name>
<evidence type="ECO:0000313" key="1">
    <source>
        <dbReference type="EMBL" id="WTU42248.1"/>
    </source>
</evidence>
<proteinExistence type="predicted"/>
<gene>
    <name evidence="1" type="ORF">OHV25_23055</name>
</gene>
<accession>A0AAU2H4A4</accession>
<protein>
    <submittedName>
        <fullName evidence="1">Uncharacterized protein</fullName>
    </submittedName>
</protein>
<reference evidence="1" key="1">
    <citation type="submission" date="2022-10" db="EMBL/GenBank/DDBJ databases">
        <title>The complete genomes of actinobacterial strains from the NBC collection.</title>
        <authorList>
            <person name="Joergensen T.S."/>
            <person name="Alvarez Arevalo M."/>
            <person name="Sterndorff E.B."/>
            <person name="Faurdal D."/>
            <person name="Vuksanovic O."/>
            <person name="Mourched A.-S."/>
            <person name="Charusanti P."/>
            <person name="Shaw S."/>
            <person name="Blin K."/>
            <person name="Weber T."/>
        </authorList>
    </citation>
    <scope>NUCLEOTIDE SEQUENCE</scope>
    <source>
        <strain evidence="1">NBC_00060</strain>
    </source>
</reference>
<sequence length="88" mass="10284">MTATENVSAYYFGEEAYCSDCIKELFITSDLNLFAEWPSTEHVLNVVAERRGINRFDENSYSTYRFPKVMPSDERFDSEGCYRCQEPL</sequence>
<dbReference type="EMBL" id="CP108253">
    <property type="protein sequence ID" value="WTU42248.1"/>
    <property type="molecule type" value="Genomic_DNA"/>
</dbReference>
<organism evidence="1">
    <name type="scientific">Streptomyces sp. NBC_00060</name>
    <dbReference type="NCBI Taxonomy" id="2975636"/>
    <lineage>
        <taxon>Bacteria</taxon>
        <taxon>Bacillati</taxon>
        <taxon>Actinomycetota</taxon>
        <taxon>Actinomycetes</taxon>
        <taxon>Kitasatosporales</taxon>
        <taxon>Streptomycetaceae</taxon>
        <taxon>Streptomyces</taxon>
    </lineage>
</organism>
<dbReference type="AlphaFoldDB" id="A0AAU2H4A4"/>